<feature type="transmembrane region" description="Helical" evidence="2">
    <location>
        <begin position="6"/>
        <end position="28"/>
    </location>
</feature>
<dbReference type="GeneID" id="94377354"/>
<organism evidence="4 5">
    <name type="scientific">Brevundimonas nasdae</name>
    <dbReference type="NCBI Taxonomy" id="172043"/>
    <lineage>
        <taxon>Bacteria</taxon>
        <taxon>Pseudomonadati</taxon>
        <taxon>Pseudomonadota</taxon>
        <taxon>Alphaproteobacteria</taxon>
        <taxon>Caulobacterales</taxon>
        <taxon>Caulobacteraceae</taxon>
        <taxon>Brevundimonas</taxon>
    </lineage>
</organism>
<feature type="transmembrane region" description="Helical" evidence="2">
    <location>
        <begin position="99"/>
        <end position="122"/>
    </location>
</feature>
<evidence type="ECO:0000259" key="3">
    <source>
        <dbReference type="Pfam" id="PF05569"/>
    </source>
</evidence>
<feature type="region of interest" description="Disordered" evidence="1">
    <location>
        <begin position="327"/>
        <end position="350"/>
    </location>
</feature>
<dbReference type="Proteomes" id="UP000824334">
    <property type="component" value="Chromosome"/>
</dbReference>
<evidence type="ECO:0000256" key="2">
    <source>
        <dbReference type="SAM" id="Phobius"/>
    </source>
</evidence>
<reference evidence="4 5" key="1">
    <citation type="submission" date="2021-07" db="EMBL/GenBank/DDBJ databases">
        <title>Isolation and characterization of bacteria from a gold mining with a capacity of golden bioaccumulation.</title>
        <authorList>
            <person name="Yang X.J."/>
        </authorList>
    </citation>
    <scope>NUCLEOTIDE SEQUENCE [LARGE SCALE GENOMIC DNA]</scope>
    <source>
        <strain evidence="4 5">Au29</strain>
    </source>
</reference>
<gene>
    <name evidence="4" type="ORF">KWG56_01995</name>
</gene>
<feature type="compositionally biased region" description="Pro residues" evidence="1">
    <location>
        <begin position="329"/>
        <end position="348"/>
    </location>
</feature>
<keyword evidence="2" id="KW-1133">Transmembrane helix</keyword>
<dbReference type="PANTHER" id="PTHR34978:SF3">
    <property type="entry name" value="SLR0241 PROTEIN"/>
    <property type="match status" value="1"/>
</dbReference>
<feature type="transmembrane region" description="Helical" evidence="2">
    <location>
        <begin position="40"/>
        <end position="63"/>
    </location>
</feature>
<evidence type="ECO:0000313" key="4">
    <source>
        <dbReference type="EMBL" id="QYC10807.1"/>
    </source>
</evidence>
<keyword evidence="5" id="KW-1185">Reference proteome</keyword>
<feature type="transmembrane region" description="Helical" evidence="2">
    <location>
        <begin position="298"/>
        <end position="317"/>
    </location>
</feature>
<evidence type="ECO:0000256" key="1">
    <source>
        <dbReference type="SAM" id="MobiDB-lite"/>
    </source>
</evidence>
<dbReference type="Pfam" id="PF05569">
    <property type="entry name" value="Peptidase_M56"/>
    <property type="match status" value="1"/>
</dbReference>
<dbReference type="CDD" id="cd07341">
    <property type="entry name" value="M56_BlaR1_MecR1_like"/>
    <property type="match status" value="1"/>
</dbReference>
<feature type="compositionally biased region" description="Basic and acidic residues" evidence="1">
    <location>
        <begin position="422"/>
        <end position="443"/>
    </location>
</feature>
<protein>
    <submittedName>
        <fullName evidence="4">M56 family metallopeptidase</fullName>
    </submittedName>
</protein>
<keyword evidence="2" id="KW-0812">Transmembrane</keyword>
<dbReference type="EMBL" id="CP080034">
    <property type="protein sequence ID" value="QYC10807.1"/>
    <property type="molecule type" value="Genomic_DNA"/>
</dbReference>
<name>A0ABX8THT7_9CAUL</name>
<sequence length="581" mass="62049">MIGTVFISMLVKSSLIAGAGLACSHLLTRRPAERVDILRATICLLLALPVITALFPALNLAVLPPVAPTTNLPLPMWQGEVTPLPGVEVSGSLPWPSPLHLAAAVWLLGVVLIAGRLALGVLTLDRWTRQGRAVQCPTWLRHLERLTRGARPTLVSTDHAASPLSWGTAPGVILIDPASLVERQAAPAILAHELAHLRRHDWVFLVLSRLTLALFWFNPLVWRLHADLSARSEEAADAAALQTVDRHLYAKALVRLAAHPSPRAMTAQASTAMAADAKSLKKRIACIMSDTSARRRPMTVALTVAALAVVATPLAALEISRQTWVEAAPPAPPAPPVPPAPQTPPAPPAHLTLAALAPSAPVPPAPPAPPPAPMTWAALPAPPAPPAPPAAPVPPAPPAPPPPGAPGYSYRYVYNATIDEPSETRAQARREAEQARRDADAARAEAQVQRIEAQARREEAARARAEAARQHSLATAARITATQAAALGERARAEAERHMVQARVEMRNGAVQMRTGAAEMRREAVRLQSPAYRAEKIVENRARGNIVTHAQLIELSRTLPARAAEMERNADTMEQRGRTPA</sequence>
<dbReference type="InterPro" id="IPR008756">
    <property type="entry name" value="Peptidase_M56"/>
</dbReference>
<feature type="domain" description="Peptidase M56" evidence="3">
    <location>
        <begin position="39"/>
        <end position="287"/>
    </location>
</feature>
<accession>A0ABX8THT7</accession>
<dbReference type="RefSeq" id="WP_219353532.1">
    <property type="nucleotide sequence ID" value="NZ_CP080034.1"/>
</dbReference>
<proteinExistence type="predicted"/>
<feature type="region of interest" description="Disordered" evidence="1">
    <location>
        <begin position="383"/>
        <end position="402"/>
    </location>
</feature>
<feature type="region of interest" description="Disordered" evidence="1">
    <location>
        <begin position="421"/>
        <end position="444"/>
    </location>
</feature>
<keyword evidence="2" id="KW-0472">Membrane</keyword>
<dbReference type="PANTHER" id="PTHR34978">
    <property type="entry name" value="POSSIBLE SENSOR-TRANSDUCER PROTEIN BLAR"/>
    <property type="match status" value="1"/>
</dbReference>
<dbReference type="InterPro" id="IPR052173">
    <property type="entry name" value="Beta-lactam_resp_regulator"/>
</dbReference>
<evidence type="ECO:0000313" key="5">
    <source>
        <dbReference type="Proteomes" id="UP000824334"/>
    </source>
</evidence>